<dbReference type="AlphaFoldDB" id="A0A6A0BBR7"/>
<evidence type="ECO:0000259" key="4">
    <source>
        <dbReference type="Pfam" id="PF17965"/>
    </source>
</evidence>
<keyword evidence="3" id="KW-1133">Transmembrane helix</keyword>
<feature type="region of interest" description="Disordered" evidence="2">
    <location>
        <begin position="386"/>
        <end position="415"/>
    </location>
</feature>
<dbReference type="SUPFAM" id="SSF103647">
    <property type="entry name" value="TSP type-3 repeat"/>
    <property type="match status" value="1"/>
</dbReference>
<reference evidence="5 6" key="1">
    <citation type="submission" date="2020-02" db="EMBL/GenBank/DDBJ databases">
        <title>Draft genome sequence of Lactococcus sp. Hs30E4-3.</title>
        <authorList>
            <person name="Noda S."/>
            <person name="Yuki M."/>
            <person name="Ohkuma M."/>
        </authorList>
    </citation>
    <scope>NUCLEOTIDE SEQUENCE [LARGE SCALE GENOMIC DNA]</scope>
    <source>
        <strain evidence="5 6">Hs30E4-3</strain>
    </source>
</reference>
<dbReference type="InterPro" id="IPR028974">
    <property type="entry name" value="TSP_type-3_rpt"/>
</dbReference>
<dbReference type="EMBL" id="BLLI01000044">
    <property type="protein sequence ID" value="GFH42889.1"/>
    <property type="molecule type" value="Genomic_DNA"/>
</dbReference>
<evidence type="ECO:0000256" key="3">
    <source>
        <dbReference type="SAM" id="Phobius"/>
    </source>
</evidence>
<feature type="compositionally biased region" description="Basic and acidic residues" evidence="2">
    <location>
        <begin position="462"/>
        <end position="474"/>
    </location>
</feature>
<evidence type="ECO:0000256" key="2">
    <source>
        <dbReference type="SAM" id="MobiDB-lite"/>
    </source>
</evidence>
<protein>
    <recommendedName>
        <fullName evidence="4">Mucin binding domain-containing protein</fullName>
    </recommendedName>
</protein>
<dbReference type="InterPro" id="IPR041558">
    <property type="entry name" value="MucBP_2"/>
</dbReference>
<name>A0A6A0BBR7_9LACT</name>
<dbReference type="RefSeq" id="WP_172209293.1">
    <property type="nucleotide sequence ID" value="NZ_BLLI01000044.1"/>
</dbReference>
<dbReference type="NCBIfam" id="TIGR03715">
    <property type="entry name" value="KxYKxGKxW"/>
    <property type="match status" value="1"/>
</dbReference>
<keyword evidence="6" id="KW-1185">Reference proteome</keyword>
<feature type="transmembrane region" description="Helical" evidence="3">
    <location>
        <begin position="490"/>
        <end position="512"/>
    </location>
</feature>
<organism evidence="5 6">
    <name type="scientific">Pseudolactococcus hodotermopsidis</name>
    <dbReference type="NCBI Taxonomy" id="2709157"/>
    <lineage>
        <taxon>Bacteria</taxon>
        <taxon>Bacillati</taxon>
        <taxon>Bacillota</taxon>
        <taxon>Bacilli</taxon>
        <taxon>Lactobacillales</taxon>
        <taxon>Streptococcaceae</taxon>
        <taxon>Pseudolactococcus</taxon>
    </lineage>
</organism>
<evidence type="ECO:0000313" key="5">
    <source>
        <dbReference type="EMBL" id="GFH42889.1"/>
    </source>
</evidence>
<evidence type="ECO:0000256" key="1">
    <source>
        <dbReference type="ARBA" id="ARBA00022729"/>
    </source>
</evidence>
<gene>
    <name evidence="5" type="ORF">Hs30E_14400</name>
</gene>
<feature type="compositionally biased region" description="Polar residues" evidence="2">
    <location>
        <begin position="401"/>
        <end position="415"/>
    </location>
</feature>
<feature type="region of interest" description="Disordered" evidence="2">
    <location>
        <begin position="441"/>
        <end position="485"/>
    </location>
</feature>
<accession>A0A6A0BBR7</accession>
<dbReference type="InterPro" id="IPR022263">
    <property type="entry name" value="KxYKxGKxW"/>
</dbReference>
<feature type="domain" description="Mucin binding" evidence="4">
    <location>
        <begin position="219"/>
        <end position="286"/>
    </location>
</feature>
<sequence length="520" mass="57927">MKENYKHDKIKFSFKNKHDAPKQIQYKSWKSGKVWFFAASSVAFLTGVPLVNQAISSADSTTISEQNFSEEKEDDELVGEVTATITYKRYQVYDDSRLAFQGRLADDFSYEEQTFTVTITGMRDVDEPELIDWQVDRDQILTADEAFFGLPTFDGYNLIDEGVVPWEATIDLGTVVDSTLWMTSMTSQDGKHIDFIPYDMIEDMNESNTKYFYYTPNVQKYAINYVNEMGETLKSNILTGLTYETIDYPLDLPTGYELTQDANSENVVSLVFDAQDAIDQVYTIEIRQRADVDTDGDGVPDRLEIETGTDAKLDNRVPQTYDNDEDGEVNWLDANNNGIWDKGEQIDLDIDGDSVPNIEDPDIDGDGILNTEDTTPYGIRSEVIVELPSTSTTPETDRPLSDSNLPQNARQSETVAPTQAISYPVMPNQAPTVASLSVTSPVMESTTADTAPTSSVSAQSKAEQDEKSTERRSSIPEPLPDTEGTLEEELSLPIAFSVGIGVLVGGALMGYLTRKRDFDN</sequence>
<keyword evidence="1" id="KW-0732">Signal</keyword>
<keyword evidence="3" id="KW-0472">Membrane</keyword>
<proteinExistence type="predicted"/>
<feature type="compositionally biased region" description="Polar residues" evidence="2">
    <location>
        <begin position="441"/>
        <end position="461"/>
    </location>
</feature>
<evidence type="ECO:0000313" key="6">
    <source>
        <dbReference type="Proteomes" id="UP000480303"/>
    </source>
</evidence>
<keyword evidence="3" id="KW-0812">Transmembrane</keyword>
<dbReference type="GO" id="GO:0005509">
    <property type="term" value="F:calcium ion binding"/>
    <property type="evidence" value="ECO:0007669"/>
    <property type="project" value="InterPro"/>
</dbReference>
<dbReference type="Pfam" id="PF17965">
    <property type="entry name" value="MucBP_2"/>
    <property type="match status" value="1"/>
</dbReference>
<comment type="caution">
    <text evidence="5">The sequence shown here is derived from an EMBL/GenBank/DDBJ whole genome shotgun (WGS) entry which is preliminary data.</text>
</comment>
<dbReference type="Proteomes" id="UP000480303">
    <property type="component" value="Unassembled WGS sequence"/>
</dbReference>